<evidence type="ECO:0000259" key="11">
    <source>
        <dbReference type="Pfam" id="PF00117"/>
    </source>
</evidence>
<keyword evidence="4 10" id="KW-0378">Hydrolase</keyword>
<evidence type="ECO:0000256" key="2">
    <source>
        <dbReference type="ARBA" id="ARBA00011152"/>
    </source>
</evidence>
<keyword evidence="7 10" id="KW-0456">Lyase</keyword>
<evidence type="ECO:0000256" key="4">
    <source>
        <dbReference type="ARBA" id="ARBA00022801"/>
    </source>
</evidence>
<dbReference type="PIRSF" id="PIRSF000495">
    <property type="entry name" value="Amidotransf_hisH"/>
    <property type="match status" value="1"/>
</dbReference>
<comment type="subunit">
    <text evidence="2 10">Heterodimer of HisH and HisF.</text>
</comment>
<dbReference type="InterPro" id="IPR029062">
    <property type="entry name" value="Class_I_gatase-like"/>
</dbReference>
<evidence type="ECO:0000256" key="9">
    <source>
        <dbReference type="ARBA" id="ARBA00049534"/>
    </source>
</evidence>
<dbReference type="CDD" id="cd01748">
    <property type="entry name" value="GATase1_IGP_Synthase"/>
    <property type="match status" value="1"/>
</dbReference>
<sequence length="203" mass="22199">MTIIIDYGVGNIFNVLNAFSKIDPDTKLSADPKEILAASHIILPGVGAFEDAMKALEALGLDETIKTAANMNIPILGICLGMQLLYEKSLENGEWQGLGLLPGTIDIFNRDAVTTIPHMGWNDLIFTDQSPFVNISGFAYFVHSYLAPPDAQYVYAYVTYEKSKVPAIVGTGNVYGMQFHPEKSSATGAKLIQQFYELTQEAL</sequence>
<feature type="active site" description="Nucleophile" evidence="10">
    <location>
        <position position="79"/>
    </location>
</feature>
<dbReference type="HAMAP" id="MF_00278">
    <property type="entry name" value="HisH"/>
    <property type="match status" value="1"/>
</dbReference>
<evidence type="ECO:0000256" key="7">
    <source>
        <dbReference type="ARBA" id="ARBA00023239"/>
    </source>
</evidence>
<comment type="pathway">
    <text evidence="1 10">Amino-acid biosynthesis; L-histidine biosynthesis; L-histidine from 5-phospho-alpha-D-ribose 1-diphosphate: step 5/9.</text>
</comment>
<dbReference type="PROSITE" id="PS51273">
    <property type="entry name" value="GATASE_TYPE_1"/>
    <property type="match status" value="1"/>
</dbReference>
<evidence type="ECO:0000256" key="10">
    <source>
        <dbReference type="HAMAP-Rule" id="MF_00278"/>
    </source>
</evidence>
<evidence type="ECO:0000256" key="1">
    <source>
        <dbReference type="ARBA" id="ARBA00005091"/>
    </source>
</evidence>
<keyword evidence="10" id="KW-0963">Cytoplasm</keyword>
<comment type="function">
    <text evidence="10">IGPS catalyzes the conversion of PRFAR and glutamine to IGP, AICAR and glutamate. The HisH subunit catalyzes the hydrolysis of glutamine to glutamate and ammonia as part of the synthesis of IGP and AICAR. The resulting ammonia molecule is channeled to the active site of HisF.</text>
</comment>
<feature type="domain" description="Glutamine amidotransferase" evidence="11">
    <location>
        <begin position="4"/>
        <end position="195"/>
    </location>
</feature>
<evidence type="ECO:0000313" key="13">
    <source>
        <dbReference type="Proteomes" id="UP000614200"/>
    </source>
</evidence>
<reference evidence="12 13" key="1">
    <citation type="submission" date="2020-11" db="EMBL/GenBank/DDBJ databases">
        <title>Fusibacter basophilias sp. nov.</title>
        <authorList>
            <person name="Qiu D."/>
        </authorList>
    </citation>
    <scope>NUCLEOTIDE SEQUENCE [LARGE SCALE GENOMIC DNA]</scope>
    <source>
        <strain evidence="12 13">Q10-2</strain>
    </source>
</reference>
<dbReference type="RefSeq" id="WP_194702395.1">
    <property type="nucleotide sequence ID" value="NZ_JADKNH010000008.1"/>
</dbReference>
<accession>A0ABR9ZUL5</accession>
<dbReference type="EMBL" id="JADKNH010000008">
    <property type="protein sequence ID" value="MBF4694152.1"/>
    <property type="molecule type" value="Genomic_DNA"/>
</dbReference>
<dbReference type="Pfam" id="PF00117">
    <property type="entry name" value="GATase"/>
    <property type="match status" value="1"/>
</dbReference>
<organism evidence="12 13">
    <name type="scientific">Fusibacter ferrireducens</name>
    <dbReference type="NCBI Taxonomy" id="2785058"/>
    <lineage>
        <taxon>Bacteria</taxon>
        <taxon>Bacillati</taxon>
        <taxon>Bacillota</taxon>
        <taxon>Clostridia</taxon>
        <taxon>Eubacteriales</taxon>
        <taxon>Eubacteriales Family XII. Incertae Sedis</taxon>
        <taxon>Fusibacter</taxon>
    </lineage>
</organism>
<dbReference type="PANTHER" id="PTHR42701:SF1">
    <property type="entry name" value="IMIDAZOLE GLYCEROL PHOSPHATE SYNTHASE SUBUNIT HISH"/>
    <property type="match status" value="1"/>
</dbReference>
<comment type="catalytic activity">
    <reaction evidence="9 10">
        <text>L-glutamine + H2O = L-glutamate + NH4(+)</text>
        <dbReference type="Rhea" id="RHEA:15889"/>
        <dbReference type="ChEBI" id="CHEBI:15377"/>
        <dbReference type="ChEBI" id="CHEBI:28938"/>
        <dbReference type="ChEBI" id="CHEBI:29985"/>
        <dbReference type="ChEBI" id="CHEBI:58359"/>
        <dbReference type="EC" id="3.5.1.2"/>
    </reaction>
</comment>
<dbReference type="SUPFAM" id="SSF52317">
    <property type="entry name" value="Class I glutamine amidotransferase-like"/>
    <property type="match status" value="1"/>
</dbReference>
<keyword evidence="3 10" id="KW-0028">Amino-acid biosynthesis</keyword>
<keyword evidence="13" id="KW-1185">Reference proteome</keyword>
<evidence type="ECO:0000256" key="5">
    <source>
        <dbReference type="ARBA" id="ARBA00022962"/>
    </source>
</evidence>
<evidence type="ECO:0000256" key="6">
    <source>
        <dbReference type="ARBA" id="ARBA00023102"/>
    </source>
</evidence>
<dbReference type="InterPro" id="IPR010139">
    <property type="entry name" value="Imidazole-glycPsynth_HisH"/>
</dbReference>
<comment type="caution">
    <text evidence="12">The sequence shown here is derived from an EMBL/GenBank/DDBJ whole genome shotgun (WGS) entry which is preliminary data.</text>
</comment>
<name>A0ABR9ZUL5_9FIRM</name>
<proteinExistence type="inferred from homology"/>
<evidence type="ECO:0000256" key="3">
    <source>
        <dbReference type="ARBA" id="ARBA00022605"/>
    </source>
</evidence>
<dbReference type="PRINTS" id="PR00096">
    <property type="entry name" value="GATASE"/>
</dbReference>
<dbReference type="EC" id="4.3.2.10" evidence="10"/>
<evidence type="ECO:0000313" key="12">
    <source>
        <dbReference type="EMBL" id="MBF4694152.1"/>
    </source>
</evidence>
<keyword evidence="6 10" id="KW-0368">Histidine biosynthesis</keyword>
<feature type="active site" evidence="10">
    <location>
        <position position="180"/>
    </location>
</feature>
<dbReference type="PROSITE" id="PS51274">
    <property type="entry name" value="GATASE_COBBQ"/>
    <property type="match status" value="1"/>
</dbReference>
<dbReference type="NCBIfam" id="TIGR01855">
    <property type="entry name" value="IMP_synth_hisH"/>
    <property type="match status" value="1"/>
</dbReference>
<dbReference type="InterPro" id="IPR017926">
    <property type="entry name" value="GATASE"/>
</dbReference>
<protein>
    <recommendedName>
        <fullName evidence="10">Imidazole glycerol phosphate synthase subunit HisH</fullName>
        <ecNumber evidence="10">4.3.2.10</ecNumber>
    </recommendedName>
    <alternativeName>
        <fullName evidence="10">IGP synthase glutaminase subunit</fullName>
        <ecNumber evidence="10">3.5.1.2</ecNumber>
    </alternativeName>
    <alternativeName>
        <fullName evidence="10">IGP synthase subunit HisH</fullName>
    </alternativeName>
    <alternativeName>
        <fullName evidence="10">ImGP synthase subunit HisH</fullName>
        <shortName evidence="10">IGPS subunit HisH</shortName>
    </alternativeName>
</protein>
<dbReference type="Proteomes" id="UP000614200">
    <property type="component" value="Unassembled WGS sequence"/>
</dbReference>
<comment type="catalytic activity">
    <reaction evidence="8 10">
        <text>5-[(5-phospho-1-deoxy-D-ribulos-1-ylimino)methylamino]-1-(5-phospho-beta-D-ribosyl)imidazole-4-carboxamide + L-glutamine = D-erythro-1-(imidazol-4-yl)glycerol 3-phosphate + 5-amino-1-(5-phospho-beta-D-ribosyl)imidazole-4-carboxamide + L-glutamate + H(+)</text>
        <dbReference type="Rhea" id="RHEA:24793"/>
        <dbReference type="ChEBI" id="CHEBI:15378"/>
        <dbReference type="ChEBI" id="CHEBI:29985"/>
        <dbReference type="ChEBI" id="CHEBI:58278"/>
        <dbReference type="ChEBI" id="CHEBI:58359"/>
        <dbReference type="ChEBI" id="CHEBI:58475"/>
        <dbReference type="ChEBI" id="CHEBI:58525"/>
        <dbReference type="EC" id="4.3.2.10"/>
    </reaction>
</comment>
<dbReference type="Gene3D" id="3.40.50.880">
    <property type="match status" value="1"/>
</dbReference>
<gene>
    <name evidence="10 12" type="primary">hisH</name>
    <name evidence="12" type="ORF">ISU02_13605</name>
</gene>
<feature type="active site" evidence="10">
    <location>
        <position position="182"/>
    </location>
</feature>
<evidence type="ECO:0000256" key="8">
    <source>
        <dbReference type="ARBA" id="ARBA00047838"/>
    </source>
</evidence>
<keyword evidence="5 10" id="KW-0315">Glutamine amidotransferase</keyword>
<dbReference type="EC" id="3.5.1.2" evidence="10"/>
<dbReference type="PANTHER" id="PTHR42701">
    <property type="entry name" value="IMIDAZOLE GLYCEROL PHOSPHATE SYNTHASE SUBUNIT HISH"/>
    <property type="match status" value="1"/>
</dbReference>
<comment type="subcellular location">
    <subcellularLocation>
        <location evidence="10">Cytoplasm</location>
    </subcellularLocation>
</comment>